<dbReference type="AlphaFoldDB" id="A0A2X0MIZ1"/>
<evidence type="ECO:0000256" key="1">
    <source>
        <dbReference type="SAM" id="MobiDB-lite"/>
    </source>
</evidence>
<organism evidence="2 3">
    <name type="scientific">Microbotryum silenes-dioicae</name>
    <dbReference type="NCBI Taxonomy" id="796604"/>
    <lineage>
        <taxon>Eukaryota</taxon>
        <taxon>Fungi</taxon>
        <taxon>Dikarya</taxon>
        <taxon>Basidiomycota</taxon>
        <taxon>Pucciniomycotina</taxon>
        <taxon>Microbotryomycetes</taxon>
        <taxon>Microbotryales</taxon>
        <taxon>Microbotryaceae</taxon>
        <taxon>Microbotryum</taxon>
    </lineage>
</organism>
<dbReference type="EMBL" id="FQNC01000064">
    <property type="protein sequence ID" value="SGY96848.1"/>
    <property type="molecule type" value="Genomic_DNA"/>
</dbReference>
<protein>
    <submittedName>
        <fullName evidence="2">BQ5605_C035g11365 protein</fullName>
    </submittedName>
</protein>
<proteinExistence type="predicted"/>
<sequence>MSSTGESDFPNGSGNRLYLKYTQGYKSWSQRAFINLRADKVWDVVNQSIDSLVTDYRSTLVVAHATALTSVQVADKVAEYRERAIRRNDLACKYIANSISEEQMSHLIHLTSVYEMWDTLRGLHSHGRPSRTMDLLNTLAQPYSGDIPFKEFVNKVKIAMTDFQNLGAPLPHWLFAGMLVRSLPAQYDSIVGNLASDIDIQMDWNTFYPKLLMNVEMADSRNKQKESLSARIVDDTSLVARISTTAQKDYSKSYCSRCKALGHERGWRLCPSRNKDASAPASSDSNSNVAAIGGKQRPLQKTLTTRGGGDQAEGRSTGRRQATEGQPRRGRGCEARSKSSISNFIANEIENEG</sequence>
<reference evidence="2 3" key="1">
    <citation type="submission" date="2016-11" db="EMBL/GenBank/DDBJ databases">
        <authorList>
            <person name="Jaros S."/>
            <person name="Januszkiewicz K."/>
            <person name="Wedrychowicz H."/>
        </authorList>
    </citation>
    <scope>NUCLEOTIDE SEQUENCE [LARGE SCALE GENOMIC DNA]</scope>
</reference>
<feature type="compositionally biased region" description="Low complexity" evidence="1">
    <location>
        <begin position="277"/>
        <end position="291"/>
    </location>
</feature>
<dbReference type="PANTHER" id="PTHR47481:SF22">
    <property type="entry name" value="RETROTRANSPOSON GAG DOMAIN-CONTAINING PROTEIN"/>
    <property type="match status" value="1"/>
</dbReference>
<accession>A0A2X0MIZ1</accession>
<name>A0A2X0MIZ1_9BASI</name>
<dbReference type="Proteomes" id="UP000249464">
    <property type="component" value="Unassembled WGS sequence"/>
</dbReference>
<evidence type="ECO:0000313" key="2">
    <source>
        <dbReference type="EMBL" id="SGY96848.1"/>
    </source>
</evidence>
<dbReference type="Pfam" id="PF14223">
    <property type="entry name" value="Retrotran_gag_2"/>
    <property type="match status" value="1"/>
</dbReference>
<evidence type="ECO:0000313" key="3">
    <source>
        <dbReference type="Proteomes" id="UP000249464"/>
    </source>
</evidence>
<gene>
    <name evidence="2" type="primary">BQ5605_C035g11365</name>
    <name evidence="2" type="ORF">BQ5605_C035G11365</name>
</gene>
<feature type="region of interest" description="Disordered" evidence="1">
    <location>
        <begin position="269"/>
        <end position="353"/>
    </location>
</feature>
<dbReference type="PANTHER" id="PTHR47481">
    <property type="match status" value="1"/>
</dbReference>
<keyword evidence="3" id="KW-1185">Reference proteome</keyword>